<dbReference type="eggNOG" id="COG3339">
    <property type="taxonomic scope" value="Bacteria"/>
</dbReference>
<evidence type="ECO:0000313" key="1">
    <source>
        <dbReference type="EMBL" id="KGJ72437.1"/>
    </source>
</evidence>
<name>A0A099J4I7_9MICO</name>
<organism evidence="1 2">
    <name type="scientific">Cryobacterium roopkundense</name>
    <dbReference type="NCBI Taxonomy" id="1001240"/>
    <lineage>
        <taxon>Bacteria</taxon>
        <taxon>Bacillati</taxon>
        <taxon>Actinomycetota</taxon>
        <taxon>Actinomycetes</taxon>
        <taxon>Micrococcales</taxon>
        <taxon>Microbacteriaceae</taxon>
        <taxon>Cryobacterium</taxon>
    </lineage>
</organism>
<protein>
    <submittedName>
        <fullName evidence="1">Alkylmercury lyase</fullName>
    </submittedName>
</protein>
<accession>A0A099J4I7</accession>
<dbReference type="EMBL" id="JPXF01000072">
    <property type="protein sequence ID" value="KGJ72437.1"/>
    <property type="molecule type" value="Genomic_DNA"/>
</dbReference>
<reference evidence="1 2" key="1">
    <citation type="submission" date="2014-08" db="EMBL/GenBank/DDBJ databases">
        <authorList>
            <person name="Sisinthy S."/>
        </authorList>
    </citation>
    <scope>NUCLEOTIDE SEQUENCE [LARGE SCALE GENOMIC DNA]</scope>
    <source>
        <strain evidence="1 2">RuG17</strain>
    </source>
</reference>
<proteinExistence type="predicted"/>
<dbReference type="STRING" id="1001240.GY21_15230"/>
<comment type="caution">
    <text evidence="1">The sequence shown here is derived from an EMBL/GenBank/DDBJ whole genome shotgun (WGS) entry which is preliminary data.</text>
</comment>
<dbReference type="Proteomes" id="UP000029864">
    <property type="component" value="Unassembled WGS sequence"/>
</dbReference>
<dbReference type="GO" id="GO:0016829">
    <property type="term" value="F:lyase activity"/>
    <property type="evidence" value="ECO:0007669"/>
    <property type="project" value="UniProtKB-KW"/>
</dbReference>
<sequence length="62" mass="6247">KDSVEAAAVPFAGSPTILLDGADAFPTGVRIADLACRVYRTDSGFAGVPSVAQLVGAIQNQA</sequence>
<feature type="non-terminal residue" evidence="1">
    <location>
        <position position="1"/>
    </location>
</feature>
<keyword evidence="2" id="KW-1185">Reference proteome</keyword>
<dbReference type="AlphaFoldDB" id="A0A099J4I7"/>
<keyword evidence="1" id="KW-0456">Lyase</keyword>
<gene>
    <name evidence="1" type="ORF">GY21_15230</name>
</gene>
<evidence type="ECO:0000313" key="2">
    <source>
        <dbReference type="Proteomes" id="UP000029864"/>
    </source>
</evidence>